<accession>A0A9D4EIT2</accession>
<organism evidence="7 8">
    <name type="scientific">Dreissena polymorpha</name>
    <name type="common">Zebra mussel</name>
    <name type="synonym">Mytilus polymorpha</name>
    <dbReference type="NCBI Taxonomy" id="45954"/>
    <lineage>
        <taxon>Eukaryota</taxon>
        <taxon>Metazoa</taxon>
        <taxon>Spiralia</taxon>
        <taxon>Lophotrochozoa</taxon>
        <taxon>Mollusca</taxon>
        <taxon>Bivalvia</taxon>
        <taxon>Autobranchia</taxon>
        <taxon>Heteroconchia</taxon>
        <taxon>Euheterodonta</taxon>
        <taxon>Imparidentia</taxon>
        <taxon>Neoheterodontei</taxon>
        <taxon>Myida</taxon>
        <taxon>Dreissenoidea</taxon>
        <taxon>Dreissenidae</taxon>
        <taxon>Dreissena</taxon>
    </lineage>
</organism>
<sequence length="124" mass="14674">MFVCNILLIRKLQKVQKQRPTMMHDLYVHRANRLSMKMTKMLVLCTAYFLLATAPISTYFVVESYLRPGYEESGNYLALAKRDLIWAACYLFGLSNYCVNFYLYTATNDRFYKEFKALIHCQPR</sequence>
<evidence type="ECO:0000256" key="5">
    <source>
        <dbReference type="SAM" id="Phobius"/>
    </source>
</evidence>
<dbReference type="GO" id="GO:0016020">
    <property type="term" value="C:membrane"/>
    <property type="evidence" value="ECO:0007669"/>
    <property type="project" value="UniProtKB-SubCell"/>
</dbReference>
<dbReference type="PROSITE" id="PS50262">
    <property type="entry name" value="G_PROTEIN_RECEP_F1_2"/>
    <property type="match status" value="1"/>
</dbReference>
<keyword evidence="3 5" id="KW-1133">Transmembrane helix</keyword>
<evidence type="ECO:0000256" key="3">
    <source>
        <dbReference type="ARBA" id="ARBA00022989"/>
    </source>
</evidence>
<comment type="caution">
    <text evidence="7">The sequence shown here is derived from an EMBL/GenBank/DDBJ whole genome shotgun (WGS) entry which is preliminary data.</text>
</comment>
<feature type="transmembrane region" description="Helical" evidence="5">
    <location>
        <begin position="84"/>
        <end position="104"/>
    </location>
</feature>
<keyword evidence="8" id="KW-1185">Reference proteome</keyword>
<keyword evidence="2 5" id="KW-0812">Transmembrane</keyword>
<reference evidence="7" key="1">
    <citation type="journal article" date="2019" name="bioRxiv">
        <title>The Genome of the Zebra Mussel, Dreissena polymorpha: A Resource for Invasive Species Research.</title>
        <authorList>
            <person name="McCartney M.A."/>
            <person name="Auch B."/>
            <person name="Kono T."/>
            <person name="Mallez S."/>
            <person name="Zhang Y."/>
            <person name="Obille A."/>
            <person name="Becker A."/>
            <person name="Abrahante J.E."/>
            <person name="Garbe J."/>
            <person name="Badalamenti J.P."/>
            <person name="Herman A."/>
            <person name="Mangelson H."/>
            <person name="Liachko I."/>
            <person name="Sullivan S."/>
            <person name="Sone E.D."/>
            <person name="Koren S."/>
            <person name="Silverstein K.A.T."/>
            <person name="Beckman K.B."/>
            <person name="Gohl D.M."/>
        </authorList>
    </citation>
    <scope>NUCLEOTIDE SEQUENCE</scope>
    <source>
        <strain evidence="7">Duluth1</strain>
        <tissue evidence="7">Whole animal</tissue>
    </source>
</reference>
<evidence type="ECO:0000256" key="4">
    <source>
        <dbReference type="ARBA" id="ARBA00023136"/>
    </source>
</evidence>
<gene>
    <name evidence="7" type="ORF">DPMN_159278</name>
</gene>
<dbReference type="AlphaFoldDB" id="A0A9D4EIT2"/>
<dbReference type="CDD" id="cd00637">
    <property type="entry name" value="7tm_classA_rhodopsin-like"/>
    <property type="match status" value="1"/>
</dbReference>
<dbReference type="InterPro" id="IPR019427">
    <property type="entry name" value="7TM_GPCR_serpentine_rcpt_Srw"/>
</dbReference>
<evidence type="ECO:0000313" key="8">
    <source>
        <dbReference type="Proteomes" id="UP000828390"/>
    </source>
</evidence>
<dbReference type="InterPro" id="IPR017452">
    <property type="entry name" value="GPCR_Rhodpsn_7TM"/>
</dbReference>
<comment type="subcellular location">
    <subcellularLocation>
        <location evidence="1">Membrane</location>
    </subcellularLocation>
</comment>
<dbReference type="Gene3D" id="1.20.1070.10">
    <property type="entry name" value="Rhodopsin 7-helix transmembrane proteins"/>
    <property type="match status" value="1"/>
</dbReference>
<evidence type="ECO:0000259" key="6">
    <source>
        <dbReference type="PROSITE" id="PS50262"/>
    </source>
</evidence>
<dbReference type="Pfam" id="PF10324">
    <property type="entry name" value="7TM_GPCR_Srw"/>
    <property type="match status" value="1"/>
</dbReference>
<keyword evidence="4 5" id="KW-0472">Membrane</keyword>
<reference evidence="7" key="2">
    <citation type="submission" date="2020-11" db="EMBL/GenBank/DDBJ databases">
        <authorList>
            <person name="McCartney M.A."/>
            <person name="Auch B."/>
            <person name="Kono T."/>
            <person name="Mallez S."/>
            <person name="Becker A."/>
            <person name="Gohl D.M."/>
            <person name="Silverstein K.A.T."/>
            <person name="Koren S."/>
            <person name="Bechman K.B."/>
            <person name="Herman A."/>
            <person name="Abrahante J.E."/>
            <person name="Garbe J."/>
        </authorList>
    </citation>
    <scope>NUCLEOTIDE SEQUENCE</scope>
    <source>
        <strain evidence="7">Duluth1</strain>
        <tissue evidence="7">Whole animal</tissue>
    </source>
</reference>
<proteinExistence type="predicted"/>
<feature type="domain" description="G-protein coupled receptors family 1 profile" evidence="6">
    <location>
        <begin position="1"/>
        <end position="104"/>
    </location>
</feature>
<dbReference type="SUPFAM" id="SSF81321">
    <property type="entry name" value="Family A G protein-coupled receptor-like"/>
    <property type="match status" value="1"/>
</dbReference>
<dbReference type="EMBL" id="JAIWYP010000008">
    <property type="protein sequence ID" value="KAH3781449.1"/>
    <property type="molecule type" value="Genomic_DNA"/>
</dbReference>
<evidence type="ECO:0000256" key="1">
    <source>
        <dbReference type="ARBA" id="ARBA00004370"/>
    </source>
</evidence>
<evidence type="ECO:0000256" key="2">
    <source>
        <dbReference type="ARBA" id="ARBA00022692"/>
    </source>
</evidence>
<protein>
    <recommendedName>
        <fullName evidence="6">G-protein coupled receptors family 1 profile domain-containing protein</fullName>
    </recommendedName>
</protein>
<name>A0A9D4EIT2_DREPO</name>
<dbReference type="Proteomes" id="UP000828390">
    <property type="component" value="Unassembled WGS sequence"/>
</dbReference>
<evidence type="ECO:0000313" key="7">
    <source>
        <dbReference type="EMBL" id="KAH3781449.1"/>
    </source>
</evidence>
<dbReference type="GO" id="GO:0008528">
    <property type="term" value="F:G protein-coupled peptide receptor activity"/>
    <property type="evidence" value="ECO:0007669"/>
    <property type="project" value="InterPro"/>
</dbReference>